<evidence type="ECO:0000259" key="5">
    <source>
        <dbReference type="PROSITE" id="PS50887"/>
    </source>
</evidence>
<dbReference type="Gene3D" id="6.10.340.10">
    <property type="match status" value="1"/>
</dbReference>
<evidence type="ECO:0000256" key="1">
    <source>
        <dbReference type="SAM" id="Phobius"/>
    </source>
</evidence>
<dbReference type="FunFam" id="3.30.70.270:FF:000001">
    <property type="entry name" value="Diguanylate cyclase domain protein"/>
    <property type="match status" value="1"/>
</dbReference>
<dbReference type="PROSITE" id="PS50112">
    <property type="entry name" value="PAS"/>
    <property type="match status" value="1"/>
</dbReference>
<dbReference type="InterPro" id="IPR043128">
    <property type="entry name" value="Rev_trsase/Diguanyl_cyclase"/>
</dbReference>
<dbReference type="Pfam" id="PF00672">
    <property type="entry name" value="HAMP"/>
    <property type="match status" value="1"/>
</dbReference>
<dbReference type="SUPFAM" id="SSF158472">
    <property type="entry name" value="HAMP domain-like"/>
    <property type="match status" value="1"/>
</dbReference>
<dbReference type="InterPro" id="IPR029787">
    <property type="entry name" value="Nucleotide_cyclase"/>
</dbReference>
<organism evidence="6 7">
    <name type="scientific">Nitrosospira lacus</name>
    <dbReference type="NCBI Taxonomy" id="1288494"/>
    <lineage>
        <taxon>Bacteria</taxon>
        <taxon>Pseudomonadati</taxon>
        <taxon>Pseudomonadota</taxon>
        <taxon>Betaproteobacteria</taxon>
        <taxon>Nitrosomonadales</taxon>
        <taxon>Nitrosomonadaceae</taxon>
        <taxon>Nitrosospira</taxon>
    </lineage>
</organism>
<dbReference type="EMBL" id="CP021106">
    <property type="protein sequence ID" value="ARO87691.1"/>
    <property type="molecule type" value="Genomic_DNA"/>
</dbReference>
<name>A0A1W6SPI5_9PROT</name>
<dbReference type="InterPro" id="IPR035965">
    <property type="entry name" value="PAS-like_dom_sf"/>
</dbReference>
<evidence type="ECO:0000259" key="4">
    <source>
        <dbReference type="PROSITE" id="PS50885"/>
    </source>
</evidence>
<dbReference type="RefSeq" id="WP_085921979.1">
    <property type="nucleotide sequence ID" value="NZ_CP021106.3"/>
</dbReference>
<dbReference type="Pfam" id="PF00563">
    <property type="entry name" value="EAL"/>
    <property type="match status" value="1"/>
</dbReference>
<feature type="domain" description="EAL" evidence="3">
    <location>
        <begin position="607"/>
        <end position="860"/>
    </location>
</feature>
<evidence type="ECO:0008006" key="8">
    <source>
        <dbReference type="Google" id="ProtNLM"/>
    </source>
</evidence>
<feature type="transmembrane region" description="Helical" evidence="1">
    <location>
        <begin position="225"/>
        <end position="246"/>
    </location>
</feature>
<evidence type="ECO:0000259" key="3">
    <source>
        <dbReference type="PROSITE" id="PS50883"/>
    </source>
</evidence>
<dbReference type="GO" id="GO:0003824">
    <property type="term" value="F:catalytic activity"/>
    <property type="evidence" value="ECO:0007669"/>
    <property type="project" value="UniProtKB-ARBA"/>
</dbReference>
<dbReference type="Proteomes" id="UP000012179">
    <property type="component" value="Chromosome"/>
</dbReference>
<dbReference type="InterPro" id="IPR003660">
    <property type="entry name" value="HAMP_dom"/>
</dbReference>
<dbReference type="SUPFAM" id="SSF141868">
    <property type="entry name" value="EAL domain-like"/>
    <property type="match status" value="1"/>
</dbReference>
<dbReference type="Pfam" id="PF00990">
    <property type="entry name" value="GGDEF"/>
    <property type="match status" value="1"/>
</dbReference>
<protein>
    <recommendedName>
        <fullName evidence="8">Sensor domain-containing diguanylate cyclase</fullName>
    </recommendedName>
</protein>
<keyword evidence="7" id="KW-1185">Reference proteome</keyword>
<gene>
    <name evidence="6" type="ORF">EBAPG3_007840</name>
</gene>
<dbReference type="CDD" id="cd01948">
    <property type="entry name" value="EAL"/>
    <property type="match status" value="1"/>
</dbReference>
<dbReference type="Pfam" id="PF13426">
    <property type="entry name" value="PAS_9"/>
    <property type="match status" value="1"/>
</dbReference>
<dbReference type="InterPro" id="IPR000160">
    <property type="entry name" value="GGDEF_dom"/>
</dbReference>
<dbReference type="InterPro" id="IPR000014">
    <property type="entry name" value="PAS"/>
</dbReference>
<dbReference type="PROSITE" id="PS50885">
    <property type="entry name" value="HAMP"/>
    <property type="match status" value="1"/>
</dbReference>
<dbReference type="CDD" id="cd00130">
    <property type="entry name" value="PAS"/>
    <property type="match status" value="1"/>
</dbReference>
<dbReference type="CDD" id="cd01949">
    <property type="entry name" value="GGDEF"/>
    <property type="match status" value="1"/>
</dbReference>
<dbReference type="GO" id="GO:0016020">
    <property type="term" value="C:membrane"/>
    <property type="evidence" value="ECO:0007669"/>
    <property type="project" value="InterPro"/>
</dbReference>
<dbReference type="InterPro" id="IPR001633">
    <property type="entry name" value="EAL_dom"/>
</dbReference>
<feature type="domain" description="GGDEF" evidence="5">
    <location>
        <begin position="465"/>
        <end position="598"/>
    </location>
</feature>
<feature type="domain" description="PAS" evidence="2">
    <location>
        <begin position="308"/>
        <end position="365"/>
    </location>
</feature>
<dbReference type="PANTHER" id="PTHR44757">
    <property type="entry name" value="DIGUANYLATE CYCLASE DGCP"/>
    <property type="match status" value="1"/>
</dbReference>
<dbReference type="PROSITE" id="PS50887">
    <property type="entry name" value="GGDEF"/>
    <property type="match status" value="1"/>
</dbReference>
<dbReference type="Gene3D" id="3.20.20.450">
    <property type="entry name" value="EAL domain"/>
    <property type="match status" value="1"/>
</dbReference>
<dbReference type="SMART" id="SM00267">
    <property type="entry name" value="GGDEF"/>
    <property type="match status" value="1"/>
</dbReference>
<dbReference type="SMART" id="SM00091">
    <property type="entry name" value="PAS"/>
    <property type="match status" value="1"/>
</dbReference>
<dbReference type="Gene3D" id="3.30.70.270">
    <property type="match status" value="1"/>
</dbReference>
<evidence type="ECO:0000313" key="7">
    <source>
        <dbReference type="Proteomes" id="UP000012179"/>
    </source>
</evidence>
<dbReference type="NCBIfam" id="TIGR00254">
    <property type="entry name" value="GGDEF"/>
    <property type="match status" value="1"/>
</dbReference>
<dbReference type="CDD" id="cd06225">
    <property type="entry name" value="HAMP"/>
    <property type="match status" value="1"/>
</dbReference>
<reference evidence="6 7" key="1">
    <citation type="journal article" date="2015" name="Int. J. Syst. Evol. Microbiol.">
        <title>Nitrosospira lacus sp. nov., a psychrotolerant, ammonia-oxidizing bacterium from sandy lake sediment.</title>
        <authorList>
            <person name="Urakawa H."/>
            <person name="Garcia J.C."/>
            <person name="Nielsen J.L."/>
            <person name="Le V.Q."/>
            <person name="Kozlowski J.A."/>
            <person name="Stein L.Y."/>
            <person name="Lim C.K."/>
            <person name="Pommerening-Roser A."/>
            <person name="Martens-Habbena W."/>
            <person name="Stahl D.A."/>
            <person name="Klotz M.G."/>
        </authorList>
    </citation>
    <scope>NUCLEOTIDE SEQUENCE [LARGE SCALE GENOMIC DNA]</scope>
    <source>
        <strain evidence="6 7">APG3</strain>
    </source>
</reference>
<dbReference type="OrthoDB" id="8588402at2"/>
<keyword evidence="1" id="KW-0812">Transmembrane</keyword>
<dbReference type="PANTHER" id="PTHR44757:SF2">
    <property type="entry name" value="BIOFILM ARCHITECTURE MAINTENANCE PROTEIN MBAA"/>
    <property type="match status" value="1"/>
</dbReference>
<evidence type="ECO:0000259" key="2">
    <source>
        <dbReference type="PROSITE" id="PS50112"/>
    </source>
</evidence>
<dbReference type="InterPro" id="IPR035919">
    <property type="entry name" value="EAL_sf"/>
</dbReference>
<evidence type="ECO:0000313" key="6">
    <source>
        <dbReference type="EMBL" id="ARO87691.1"/>
    </source>
</evidence>
<dbReference type="InterPro" id="IPR052155">
    <property type="entry name" value="Biofilm_reg_signaling"/>
</dbReference>
<accession>A0A1W6SPI5</accession>
<dbReference type="AlphaFoldDB" id="A0A1W6SPI5"/>
<dbReference type="SMART" id="SM00052">
    <property type="entry name" value="EAL"/>
    <property type="match status" value="1"/>
</dbReference>
<dbReference type="PROSITE" id="PS50883">
    <property type="entry name" value="EAL"/>
    <property type="match status" value="1"/>
</dbReference>
<proteinExistence type="predicted"/>
<sequence>MKISFFIKFFTTILMLLFLAIGTMVYQAFGIQNDIVLSENHRHHSLLLAGQLFQSSEDLTRMARTYVTTGNPAYKQYFFEILDIREGVKPRPQNYSATYWHLRAAGKNSISGHGKAVPLLEMMDSEGFSEEEIALMQEAKANSDELTKLEKQAIAALSGLYDDGRGNLTVHGAPDREFAIGLLFGERYIAGKAAIMAPIQQFTELLDMRTRARINDELTRLHRQILLVMVFIIIALLALVVTIFYMRRTILRPLVQLRGQAIQLTQGDYAARCDIDTENELAELGNTFNSMASAIERDVTARKLGEESMRQATMVFENSSEAMMVASADNIIISINPAFTRVTGYTPDEVVGKDPGILDSGLHDEFFFQAMRTSLEATGHWEGEITGRRKNAEIYFEWRKVNAIYDEEGSVHRWITLFSDITLKKKSDELIWEQANFDPLTSLPNRYMFHNRLEQEIKKANRAGSSIALILLDLDHFKEVNDTYGHNIGDLLLKEAAWRLSSCVRGIDTVARLGGDEFTVILGGLNNTISINRVVRDILHEMAEPFRLGNEVAYVSASIGVTFYPQDANDIEALVRNGDQAMYAAKNQGRNCASYFTRTLHEAAQTRMRLASDLRGALAGGQFQLHYQPILELATGTVHKAEALLRWHHPKLGLVNPADFISIAEETRMIVDIGDWVFRTAVQQAKDWRMSHCAEFQISINTSPVQYRKDVDLHETWLEYLQELELPGQSVVIEITEGLLMDASPAVTSKFLAFRNAGLQISMDDFGTGYSSLGYLKRFDIDYLKIDQSFVQSLAPESNDLALCEAIIVMAHKLGIKVIAEGIETEAQRDLLALSGCDYGQGNLFSKPVPADEFENLIKR</sequence>
<dbReference type="GO" id="GO:0007165">
    <property type="term" value="P:signal transduction"/>
    <property type="evidence" value="ECO:0007669"/>
    <property type="project" value="InterPro"/>
</dbReference>
<dbReference type="SUPFAM" id="SSF55785">
    <property type="entry name" value="PYP-like sensor domain (PAS domain)"/>
    <property type="match status" value="1"/>
</dbReference>
<feature type="domain" description="HAMP" evidence="4">
    <location>
        <begin position="248"/>
        <end position="300"/>
    </location>
</feature>
<dbReference type="Gene3D" id="3.30.450.20">
    <property type="entry name" value="PAS domain"/>
    <property type="match status" value="1"/>
</dbReference>
<dbReference type="NCBIfam" id="TIGR00229">
    <property type="entry name" value="sensory_box"/>
    <property type="match status" value="1"/>
</dbReference>
<dbReference type="SMART" id="SM00304">
    <property type="entry name" value="HAMP"/>
    <property type="match status" value="1"/>
</dbReference>
<keyword evidence="1" id="KW-1133">Transmembrane helix</keyword>
<dbReference type="SUPFAM" id="SSF55073">
    <property type="entry name" value="Nucleotide cyclase"/>
    <property type="match status" value="1"/>
</dbReference>
<dbReference type="KEGG" id="nlc:EBAPG3_007840"/>
<keyword evidence="1" id="KW-0472">Membrane</keyword>